<reference evidence="2 3" key="1">
    <citation type="journal article" date="2011" name="Proc. Natl. Acad. Sci. U.S.A.">
        <title>Evolutionary erosion of yeast sex chromosomes by mating-type switching accidents.</title>
        <authorList>
            <person name="Gordon J.L."/>
            <person name="Armisen D."/>
            <person name="Proux-Wera E."/>
            <person name="Oheigeartaigh S.S."/>
            <person name="Byrne K.P."/>
            <person name="Wolfe K.H."/>
        </authorList>
    </citation>
    <scope>NUCLEOTIDE SEQUENCE [LARGE SCALE GENOMIC DNA]</scope>
    <source>
        <strain evidence="3">ATCC 24235 / CBS 4417 / NBRC 1672 / NRRL Y-8282 / UCD 70-5</strain>
    </source>
</reference>
<feature type="transmembrane region" description="Helical" evidence="1">
    <location>
        <begin position="21"/>
        <end position="45"/>
    </location>
</feature>
<dbReference type="AlphaFoldDB" id="G8BNN7"/>
<keyword evidence="1" id="KW-1133">Transmembrane helix</keyword>
<feature type="transmembrane region" description="Helical" evidence="1">
    <location>
        <begin position="51"/>
        <end position="72"/>
    </location>
</feature>
<evidence type="ECO:0000313" key="2">
    <source>
        <dbReference type="EMBL" id="CCE61515.1"/>
    </source>
</evidence>
<evidence type="ECO:0000256" key="1">
    <source>
        <dbReference type="SAM" id="Phobius"/>
    </source>
</evidence>
<keyword evidence="3" id="KW-1185">Reference proteome</keyword>
<dbReference type="HOGENOM" id="CLU_1504439_0_0_1"/>
<dbReference type="KEGG" id="tpf:TPHA_0A04420"/>
<name>G8BNN7_TETPH</name>
<dbReference type="EMBL" id="HE612856">
    <property type="protein sequence ID" value="CCE61515.1"/>
    <property type="molecule type" value="Genomic_DNA"/>
</dbReference>
<feature type="transmembrane region" description="Helical" evidence="1">
    <location>
        <begin position="79"/>
        <end position="101"/>
    </location>
</feature>
<organism evidence="2 3">
    <name type="scientific">Tetrapisispora phaffii (strain ATCC 24235 / CBS 4417 / NBRC 1672 / NRRL Y-8282 / UCD 70-5)</name>
    <name type="common">Yeast</name>
    <name type="synonym">Fabospora phaffii</name>
    <dbReference type="NCBI Taxonomy" id="1071381"/>
    <lineage>
        <taxon>Eukaryota</taxon>
        <taxon>Fungi</taxon>
        <taxon>Dikarya</taxon>
        <taxon>Ascomycota</taxon>
        <taxon>Saccharomycotina</taxon>
        <taxon>Saccharomycetes</taxon>
        <taxon>Saccharomycetales</taxon>
        <taxon>Saccharomycetaceae</taxon>
        <taxon>Tetrapisispora</taxon>
    </lineage>
</organism>
<keyword evidence="1" id="KW-0812">Transmembrane</keyword>
<sequence length="179" mass="20626">MFVTRYQSNGYRRVQTVDRRSFSLTAAVFAQHFSFLFSFIPSFSFFFFSSLFHYCTYSIILYFTLPFVSFIFRFVSSHLGSYFCLLNGYAFAIIVFHPSIIRFPPGRLLVCAVHGPRSTVHRLLPMIGAFHLPPIALPCTVCMYTFLAMCCTDPPTAVSFSYSKLLGHFNPHTQYFPHQ</sequence>
<accession>G8BNN7</accession>
<dbReference type="GeneID" id="11532423"/>
<dbReference type="Proteomes" id="UP000005666">
    <property type="component" value="Chromosome 1"/>
</dbReference>
<dbReference type="RefSeq" id="XP_003683949.1">
    <property type="nucleotide sequence ID" value="XM_003683901.1"/>
</dbReference>
<protein>
    <submittedName>
        <fullName evidence="2">Uncharacterized protein</fullName>
    </submittedName>
</protein>
<keyword evidence="1" id="KW-0472">Membrane</keyword>
<proteinExistence type="predicted"/>
<evidence type="ECO:0000313" key="3">
    <source>
        <dbReference type="Proteomes" id="UP000005666"/>
    </source>
</evidence>
<gene>
    <name evidence="2" type="primary">TPHA0A04420</name>
    <name evidence="2" type="ordered locus">TPHA_0A04420</name>
</gene>